<proteinExistence type="predicted"/>
<feature type="compositionally biased region" description="Polar residues" evidence="1">
    <location>
        <begin position="20"/>
        <end position="39"/>
    </location>
</feature>
<feature type="region of interest" description="Disordered" evidence="1">
    <location>
        <begin position="151"/>
        <end position="200"/>
    </location>
</feature>
<keyword evidence="2" id="KW-1133">Transmembrane helix</keyword>
<sequence>MDLPQDKFAPTYDELPEVFNPSSAPGATSDHGYSSNLAYSHNFHAPGGPAEKIPAFDTADKEVVHWPADNGSPATTAVHNATESSATAELGSSHKDKGSGRGDDDTELAGGGDTTRKPKLICGFPAKMFWLVIVVAVLVVAAAVGGGVGGGIAAGKGKSGDSDTAVGGEMTPTSSPTTLSSSASSSSPSTSSADPSTTPVTPSPNRYFAFQAFEQANFTGASTSVIKVEGALGLPFNSSSYIWQRNGTACCTTFCIGKSWVGWWCQDKTQPEASRKFDNIEIGCSGAESEEYSMAKCAT</sequence>
<dbReference type="Proteomes" id="UP000756346">
    <property type="component" value="Unassembled WGS sequence"/>
</dbReference>
<organism evidence="3 4">
    <name type="scientific">Microdochium trichocladiopsis</name>
    <dbReference type="NCBI Taxonomy" id="1682393"/>
    <lineage>
        <taxon>Eukaryota</taxon>
        <taxon>Fungi</taxon>
        <taxon>Dikarya</taxon>
        <taxon>Ascomycota</taxon>
        <taxon>Pezizomycotina</taxon>
        <taxon>Sordariomycetes</taxon>
        <taxon>Xylariomycetidae</taxon>
        <taxon>Xylariales</taxon>
        <taxon>Microdochiaceae</taxon>
        <taxon>Microdochium</taxon>
    </lineage>
</organism>
<dbReference type="GeneID" id="70188994"/>
<evidence type="ECO:0000256" key="2">
    <source>
        <dbReference type="SAM" id="Phobius"/>
    </source>
</evidence>
<feature type="region of interest" description="Disordered" evidence="1">
    <location>
        <begin position="1"/>
        <end position="41"/>
    </location>
</feature>
<keyword evidence="2" id="KW-0812">Transmembrane</keyword>
<keyword evidence="2" id="KW-0472">Membrane</keyword>
<dbReference type="AlphaFoldDB" id="A0A9P8XVX5"/>
<feature type="transmembrane region" description="Helical" evidence="2">
    <location>
        <begin position="128"/>
        <end position="154"/>
    </location>
</feature>
<gene>
    <name evidence="3" type="ORF">B0I36DRAFT_367377</name>
</gene>
<name>A0A9P8XVX5_9PEZI</name>
<accession>A0A9P8XVX5</accession>
<keyword evidence="4" id="KW-1185">Reference proteome</keyword>
<feature type="region of interest" description="Disordered" evidence="1">
    <location>
        <begin position="67"/>
        <end position="117"/>
    </location>
</feature>
<dbReference type="OrthoDB" id="4740910at2759"/>
<feature type="compositionally biased region" description="Basic and acidic residues" evidence="1">
    <location>
        <begin position="92"/>
        <end position="103"/>
    </location>
</feature>
<protein>
    <submittedName>
        <fullName evidence="3">Uncharacterized protein</fullName>
    </submittedName>
</protein>
<dbReference type="RefSeq" id="XP_046007102.1">
    <property type="nucleotide sequence ID" value="XM_046159448.1"/>
</dbReference>
<dbReference type="EMBL" id="JAGTJQ010000010">
    <property type="protein sequence ID" value="KAH7020901.1"/>
    <property type="molecule type" value="Genomic_DNA"/>
</dbReference>
<evidence type="ECO:0000313" key="3">
    <source>
        <dbReference type="EMBL" id="KAH7020901.1"/>
    </source>
</evidence>
<feature type="compositionally biased region" description="Low complexity" evidence="1">
    <location>
        <begin position="171"/>
        <end position="200"/>
    </location>
</feature>
<comment type="caution">
    <text evidence="3">The sequence shown here is derived from an EMBL/GenBank/DDBJ whole genome shotgun (WGS) entry which is preliminary data.</text>
</comment>
<evidence type="ECO:0000256" key="1">
    <source>
        <dbReference type="SAM" id="MobiDB-lite"/>
    </source>
</evidence>
<evidence type="ECO:0000313" key="4">
    <source>
        <dbReference type="Proteomes" id="UP000756346"/>
    </source>
</evidence>
<reference evidence="3" key="1">
    <citation type="journal article" date="2021" name="Nat. Commun.">
        <title>Genetic determinants of endophytism in the Arabidopsis root mycobiome.</title>
        <authorList>
            <person name="Mesny F."/>
            <person name="Miyauchi S."/>
            <person name="Thiergart T."/>
            <person name="Pickel B."/>
            <person name="Atanasova L."/>
            <person name="Karlsson M."/>
            <person name="Huettel B."/>
            <person name="Barry K.W."/>
            <person name="Haridas S."/>
            <person name="Chen C."/>
            <person name="Bauer D."/>
            <person name="Andreopoulos W."/>
            <person name="Pangilinan J."/>
            <person name="LaButti K."/>
            <person name="Riley R."/>
            <person name="Lipzen A."/>
            <person name="Clum A."/>
            <person name="Drula E."/>
            <person name="Henrissat B."/>
            <person name="Kohler A."/>
            <person name="Grigoriev I.V."/>
            <person name="Martin F.M."/>
            <person name="Hacquard S."/>
        </authorList>
    </citation>
    <scope>NUCLEOTIDE SEQUENCE</scope>
    <source>
        <strain evidence="3">MPI-CAGE-CH-0230</strain>
    </source>
</reference>
<feature type="compositionally biased region" description="Polar residues" evidence="1">
    <location>
        <begin position="72"/>
        <end position="87"/>
    </location>
</feature>